<keyword evidence="12" id="KW-1185">Reference proteome</keyword>
<organism evidence="11 12">
    <name type="scientific">Haloplanus salinus</name>
    <dbReference type="NCBI Taxonomy" id="1126245"/>
    <lineage>
        <taxon>Archaea</taxon>
        <taxon>Methanobacteriati</taxon>
        <taxon>Methanobacteriota</taxon>
        <taxon>Stenosarchaea group</taxon>
        <taxon>Halobacteria</taxon>
        <taxon>Halobacteriales</taxon>
        <taxon>Haloferacaceae</taxon>
        <taxon>Haloplanus</taxon>
    </lineage>
</organism>
<dbReference type="CDD" id="cd00130">
    <property type="entry name" value="PAS"/>
    <property type="match status" value="1"/>
</dbReference>
<evidence type="ECO:0000259" key="10">
    <source>
        <dbReference type="PROSITE" id="PS50110"/>
    </source>
</evidence>
<dbReference type="SMART" id="SM00448">
    <property type="entry name" value="REC"/>
    <property type="match status" value="1"/>
</dbReference>
<dbReference type="SMART" id="SM00388">
    <property type="entry name" value="HisKA"/>
    <property type="match status" value="1"/>
</dbReference>
<dbReference type="Proteomes" id="UP000252189">
    <property type="component" value="Unassembled WGS sequence"/>
</dbReference>
<dbReference type="InterPro" id="IPR003018">
    <property type="entry name" value="GAF"/>
</dbReference>
<keyword evidence="6" id="KW-0902">Two-component regulatory system</keyword>
<dbReference type="GO" id="GO:0000155">
    <property type="term" value="F:phosphorelay sensor kinase activity"/>
    <property type="evidence" value="ECO:0007669"/>
    <property type="project" value="InterPro"/>
</dbReference>
<dbReference type="Pfam" id="PF13185">
    <property type="entry name" value="GAF_2"/>
    <property type="match status" value="1"/>
</dbReference>
<feature type="region of interest" description="Disordered" evidence="8">
    <location>
        <begin position="1"/>
        <end position="21"/>
    </location>
</feature>
<dbReference type="NCBIfam" id="TIGR00229">
    <property type="entry name" value="sensory_box"/>
    <property type="match status" value="1"/>
</dbReference>
<dbReference type="SMART" id="SM00065">
    <property type="entry name" value="GAF"/>
    <property type="match status" value="2"/>
</dbReference>
<dbReference type="InterPro" id="IPR036890">
    <property type="entry name" value="HATPase_C_sf"/>
</dbReference>
<dbReference type="EMBL" id="QPHM01000001">
    <property type="protein sequence ID" value="RCU46438.1"/>
    <property type="molecule type" value="Genomic_DNA"/>
</dbReference>
<feature type="compositionally biased region" description="Basic and acidic residues" evidence="8">
    <location>
        <begin position="9"/>
        <end position="21"/>
    </location>
</feature>
<dbReference type="SUPFAM" id="SSF52172">
    <property type="entry name" value="CheY-like"/>
    <property type="match status" value="1"/>
</dbReference>
<evidence type="ECO:0000256" key="2">
    <source>
        <dbReference type="ARBA" id="ARBA00012438"/>
    </source>
</evidence>
<dbReference type="InterPro" id="IPR013656">
    <property type="entry name" value="PAS_4"/>
</dbReference>
<feature type="domain" description="Histidine kinase" evidence="9">
    <location>
        <begin position="775"/>
        <end position="969"/>
    </location>
</feature>
<dbReference type="SUPFAM" id="SSF55781">
    <property type="entry name" value="GAF domain-like"/>
    <property type="match status" value="2"/>
</dbReference>
<comment type="catalytic activity">
    <reaction evidence="1">
        <text>ATP + protein L-histidine = ADP + protein N-phospho-L-histidine.</text>
        <dbReference type="EC" id="2.7.13.3"/>
    </reaction>
</comment>
<evidence type="ECO:0000256" key="7">
    <source>
        <dbReference type="PROSITE-ProRule" id="PRU00169"/>
    </source>
</evidence>
<evidence type="ECO:0000256" key="8">
    <source>
        <dbReference type="SAM" id="MobiDB-lite"/>
    </source>
</evidence>
<keyword evidence="3 7" id="KW-0597">Phosphoprotein</keyword>
<dbReference type="InterPro" id="IPR036097">
    <property type="entry name" value="HisK_dim/P_sf"/>
</dbReference>
<dbReference type="Pfam" id="PF00072">
    <property type="entry name" value="Response_reg"/>
    <property type="match status" value="1"/>
</dbReference>
<proteinExistence type="predicted"/>
<keyword evidence="5" id="KW-0418">Kinase</keyword>
<dbReference type="Gene3D" id="1.10.287.130">
    <property type="match status" value="1"/>
</dbReference>
<gene>
    <name evidence="11" type="ORF">DU504_03410</name>
</gene>
<feature type="modified residue" description="4-aspartylphosphate" evidence="7">
    <location>
        <position position="76"/>
    </location>
</feature>
<dbReference type="Gene3D" id="3.40.50.2300">
    <property type="match status" value="1"/>
</dbReference>
<dbReference type="AlphaFoldDB" id="A0A368N792"/>
<dbReference type="Pfam" id="PF01590">
    <property type="entry name" value="GAF"/>
    <property type="match status" value="1"/>
</dbReference>
<dbReference type="PANTHER" id="PTHR43711:SF1">
    <property type="entry name" value="HISTIDINE KINASE 1"/>
    <property type="match status" value="1"/>
</dbReference>
<accession>A0A368N792</accession>
<dbReference type="SUPFAM" id="SSF55874">
    <property type="entry name" value="ATPase domain of HSP90 chaperone/DNA topoisomerase II/histidine kinase"/>
    <property type="match status" value="1"/>
</dbReference>
<evidence type="ECO:0000256" key="3">
    <source>
        <dbReference type="ARBA" id="ARBA00022553"/>
    </source>
</evidence>
<comment type="caution">
    <text evidence="11">The sequence shown here is derived from an EMBL/GenBank/DDBJ whole genome shotgun (WGS) entry which is preliminary data.</text>
</comment>
<dbReference type="Pfam" id="PF02518">
    <property type="entry name" value="HATPase_c"/>
    <property type="match status" value="1"/>
</dbReference>
<dbReference type="SUPFAM" id="SSF55785">
    <property type="entry name" value="PYP-like sensor domain (PAS domain)"/>
    <property type="match status" value="1"/>
</dbReference>
<evidence type="ECO:0000259" key="9">
    <source>
        <dbReference type="PROSITE" id="PS50109"/>
    </source>
</evidence>
<dbReference type="PROSITE" id="PS50109">
    <property type="entry name" value="HIS_KIN"/>
    <property type="match status" value="1"/>
</dbReference>
<dbReference type="SUPFAM" id="SSF47384">
    <property type="entry name" value="Homodimeric domain of signal transducing histidine kinase"/>
    <property type="match status" value="1"/>
</dbReference>
<dbReference type="EC" id="2.7.13.3" evidence="2"/>
<dbReference type="PROSITE" id="PS50110">
    <property type="entry name" value="RESPONSE_REGULATORY"/>
    <property type="match status" value="1"/>
</dbReference>
<dbReference type="Gene3D" id="3.30.565.10">
    <property type="entry name" value="Histidine kinase-like ATPase, C-terminal domain"/>
    <property type="match status" value="1"/>
</dbReference>
<dbReference type="PANTHER" id="PTHR43711">
    <property type="entry name" value="TWO-COMPONENT HISTIDINE KINASE"/>
    <property type="match status" value="1"/>
</dbReference>
<dbReference type="CDD" id="cd00075">
    <property type="entry name" value="HATPase"/>
    <property type="match status" value="1"/>
</dbReference>
<dbReference type="Pfam" id="PF00512">
    <property type="entry name" value="HisKA"/>
    <property type="match status" value="1"/>
</dbReference>
<evidence type="ECO:0000256" key="5">
    <source>
        <dbReference type="ARBA" id="ARBA00022777"/>
    </source>
</evidence>
<dbReference type="CDD" id="cd00082">
    <property type="entry name" value="HisKA"/>
    <property type="match status" value="1"/>
</dbReference>
<dbReference type="OrthoDB" id="8127at2157"/>
<dbReference type="RefSeq" id="WP_114447990.1">
    <property type="nucleotide sequence ID" value="NZ_QPHM01000001.1"/>
</dbReference>
<dbReference type="InterPro" id="IPR003594">
    <property type="entry name" value="HATPase_dom"/>
</dbReference>
<dbReference type="Gene3D" id="3.30.450.40">
    <property type="match status" value="2"/>
</dbReference>
<dbReference type="SMART" id="SM00387">
    <property type="entry name" value="HATPase_c"/>
    <property type="match status" value="1"/>
</dbReference>
<protein>
    <recommendedName>
        <fullName evidence="2">histidine kinase</fullName>
        <ecNumber evidence="2">2.7.13.3</ecNumber>
    </recommendedName>
</protein>
<reference evidence="11 12" key="1">
    <citation type="submission" date="2018-07" db="EMBL/GenBank/DDBJ databases">
        <title>Genome sequences of Haloplanus salinus JCM 18368T.</title>
        <authorList>
            <person name="Kim Y.B."/>
            <person name="Roh S.W."/>
        </authorList>
    </citation>
    <scope>NUCLEOTIDE SEQUENCE [LARGE SCALE GENOMIC DNA]</scope>
    <source>
        <strain evidence="11 12">JCM 18368</strain>
    </source>
</reference>
<dbReference type="InterPro" id="IPR050736">
    <property type="entry name" value="Sensor_HK_Regulatory"/>
</dbReference>
<dbReference type="InterPro" id="IPR011006">
    <property type="entry name" value="CheY-like_superfamily"/>
</dbReference>
<feature type="domain" description="Response regulatory" evidence="10">
    <location>
        <begin position="23"/>
        <end position="142"/>
    </location>
</feature>
<dbReference type="PRINTS" id="PR00344">
    <property type="entry name" value="BCTRLSENSOR"/>
</dbReference>
<dbReference type="InterPro" id="IPR005467">
    <property type="entry name" value="His_kinase_dom"/>
</dbReference>
<keyword evidence="4" id="KW-0808">Transferase</keyword>
<dbReference type="InterPro" id="IPR029016">
    <property type="entry name" value="GAF-like_dom_sf"/>
</dbReference>
<evidence type="ECO:0000256" key="6">
    <source>
        <dbReference type="ARBA" id="ARBA00023012"/>
    </source>
</evidence>
<dbReference type="InterPro" id="IPR000014">
    <property type="entry name" value="PAS"/>
</dbReference>
<evidence type="ECO:0000256" key="1">
    <source>
        <dbReference type="ARBA" id="ARBA00000085"/>
    </source>
</evidence>
<dbReference type="InterPro" id="IPR001789">
    <property type="entry name" value="Sig_transdc_resp-reg_receiver"/>
</dbReference>
<dbReference type="InterPro" id="IPR004358">
    <property type="entry name" value="Sig_transdc_His_kin-like_C"/>
</dbReference>
<sequence>MGESSGTAERGDGRSHDGDKPLRVLVVDDDPLLLDLVSEFLPREDERLELTTYRTATDAYEAVVDDHARVDCIVSDYQMPDLDGLELLDGIQETLADPPPFILYTGHGSERIASAAISMGVTDYVSKESGTEQYEILANRIGNAVERTRASRRVSTLDRVNTVIRRIDRRLVEATTHEQVNRVACDAFAHTEPYTFAWVGTVSDDGRVVPQVSSGPHEGYLAAITVTADDSPTADGPAGTALADGRVVVQNVDTDAVFEPWREAALARGFRSVAAVPLRHENASYGVLVVYADRATAFGETDRSVLADLGTTIGHAHYRIEIGRRHDRQYRELLAEAPVLFAQTTADDGTAVIDDCNRLFAETLGYTPAQLRGEPLESIYSTESTRALGECRGYERALDDEFVRERRELVTATGEIITVLLRAAPRRNAAGEVIGTNVLYVDTTNDAQLSRLETLRERMEFALDLNDSHVFEIDTETGEQRRYGAFESLFHVEPSAVPTTAAFVETCVHPEDRTLFERAEAGLADASSDDPLWLQYRTHPERGPVRWIETHLYEKATPHADSSSKLVGLATDVTAARERQQQLRDVTARIERRNEVGQAFLETIVGSDTAFETRVERVLELGREYLGMAVGSVTDVDLETCTVAHASPSDDESAVGTTVDLAGTCCSLVAEAEAPVSFHDLNAVTATTPVVHRRQGVAAYVGAPIFVDGALHGTVNFSDPDGRPEPFTDAERTLVRLFAQWLGGEIGRRRSRAQAAGRLERLEAQNDRLDDFASVVSHDLRSPLNVAQGRLGLLRGEGWESEHLDEIEHGLARIETLLSDLLELARRGKQVSTTTAVGLADIAGNCWRTTPTAEATVDVDATRTVLADRSRLKQLLENLFRNAVAHNGDDVHVTVGDTADGFYVADDGVGVPPDDRDRIFESGYTTDADGCGLGLPIVRDIADAHGWDVTVAESTAGGARFEFTGVRAPPGASETSCPRRRRP</sequence>
<dbReference type="Gene3D" id="3.30.450.20">
    <property type="entry name" value="PAS domain"/>
    <property type="match status" value="2"/>
</dbReference>
<evidence type="ECO:0000256" key="4">
    <source>
        <dbReference type="ARBA" id="ARBA00022679"/>
    </source>
</evidence>
<dbReference type="InterPro" id="IPR035965">
    <property type="entry name" value="PAS-like_dom_sf"/>
</dbReference>
<evidence type="ECO:0000313" key="12">
    <source>
        <dbReference type="Proteomes" id="UP000252189"/>
    </source>
</evidence>
<evidence type="ECO:0000313" key="11">
    <source>
        <dbReference type="EMBL" id="RCU46438.1"/>
    </source>
</evidence>
<dbReference type="InterPro" id="IPR003661">
    <property type="entry name" value="HisK_dim/P_dom"/>
</dbReference>
<name>A0A368N792_9EURY</name>
<dbReference type="Pfam" id="PF08448">
    <property type="entry name" value="PAS_4"/>
    <property type="match status" value="1"/>
</dbReference>
<dbReference type="CDD" id="cd00156">
    <property type="entry name" value="REC"/>
    <property type="match status" value="1"/>
</dbReference>